<dbReference type="GO" id="GO:0007586">
    <property type="term" value="P:digestion"/>
    <property type="evidence" value="ECO:0007669"/>
    <property type="project" value="InterPro"/>
</dbReference>
<protein>
    <submittedName>
        <fullName evidence="3">Uncharacterized protein LOC116303313</fullName>
    </submittedName>
</protein>
<dbReference type="InParanoid" id="A0A6P8IQZ6"/>
<reference evidence="3" key="1">
    <citation type="submission" date="2025-08" db="UniProtKB">
        <authorList>
            <consortium name="RefSeq"/>
        </authorList>
    </citation>
    <scope>IDENTIFICATION</scope>
    <source>
        <tissue evidence="3">Tentacle</tissue>
    </source>
</reference>
<name>A0A6P8IQZ6_ACTTE</name>
<dbReference type="GO" id="GO:0005576">
    <property type="term" value="C:extracellular region"/>
    <property type="evidence" value="ECO:0007669"/>
    <property type="project" value="InterPro"/>
</dbReference>
<dbReference type="GO" id="GO:0008047">
    <property type="term" value="F:enzyme activator activity"/>
    <property type="evidence" value="ECO:0007669"/>
    <property type="project" value="InterPro"/>
</dbReference>
<feature type="chain" id="PRO_5028355612" evidence="1">
    <location>
        <begin position="17"/>
        <end position="190"/>
    </location>
</feature>
<dbReference type="OrthoDB" id="5968381at2759"/>
<dbReference type="Proteomes" id="UP000515163">
    <property type="component" value="Unplaced"/>
</dbReference>
<feature type="signal peptide" evidence="1">
    <location>
        <begin position="1"/>
        <end position="16"/>
    </location>
</feature>
<keyword evidence="2" id="KW-1185">Reference proteome</keyword>
<keyword evidence="1" id="KW-0732">Signal</keyword>
<dbReference type="GeneID" id="116303313"/>
<dbReference type="PANTHER" id="PTHR10041">
    <property type="entry name" value="COLIPASE"/>
    <property type="match status" value="1"/>
</dbReference>
<dbReference type="KEGG" id="aten:116303313"/>
<organism evidence="2 3">
    <name type="scientific">Actinia tenebrosa</name>
    <name type="common">Australian red waratah sea anemone</name>
    <dbReference type="NCBI Taxonomy" id="6105"/>
    <lineage>
        <taxon>Eukaryota</taxon>
        <taxon>Metazoa</taxon>
        <taxon>Cnidaria</taxon>
        <taxon>Anthozoa</taxon>
        <taxon>Hexacorallia</taxon>
        <taxon>Actiniaria</taxon>
        <taxon>Actiniidae</taxon>
        <taxon>Actinia</taxon>
    </lineage>
</organism>
<evidence type="ECO:0000256" key="1">
    <source>
        <dbReference type="SAM" id="SignalP"/>
    </source>
</evidence>
<evidence type="ECO:0000313" key="2">
    <source>
        <dbReference type="Proteomes" id="UP000515163"/>
    </source>
</evidence>
<dbReference type="AlphaFoldDB" id="A0A6P8IQZ6"/>
<gene>
    <name evidence="3" type="primary">LOC116303313</name>
</gene>
<sequence length="190" mass="20875">MKALIIALAVVVAVYGEPMEKRFLIDRCSSSSECGANKCCLFNKVCSPQLPKYSTCHLTSVTSCGCADGLECRVTKEFSVLGQKIQLRQCMETGLESRVEKLENEEEEEPGKRERRFLVDKCTAEADCGANKCCLLNKVCAPKLTEGSTCFLSQHHKCGCADGLECRVTTTITIPLLGTKIPIRQCVKPE</sequence>
<evidence type="ECO:0000313" key="3">
    <source>
        <dbReference type="RefSeq" id="XP_031568698.1"/>
    </source>
</evidence>
<proteinExistence type="predicted"/>
<accession>A0A6P8IQZ6</accession>
<dbReference type="InterPro" id="IPR001981">
    <property type="entry name" value="Colipase"/>
</dbReference>
<dbReference type="RefSeq" id="XP_031568698.1">
    <property type="nucleotide sequence ID" value="XM_031712838.1"/>
</dbReference>
<dbReference type="GO" id="GO:0016042">
    <property type="term" value="P:lipid catabolic process"/>
    <property type="evidence" value="ECO:0007669"/>
    <property type="project" value="InterPro"/>
</dbReference>
<dbReference type="PANTHER" id="PTHR10041:SF5">
    <property type="entry name" value="LEUCINE-RICH COLIPASE-LIKE PROTEIN 1"/>
    <property type="match status" value="1"/>
</dbReference>